<dbReference type="InterPro" id="IPR004158">
    <property type="entry name" value="DUF247_pln"/>
</dbReference>
<dbReference type="EMBL" id="WJXA01000012">
    <property type="protein sequence ID" value="KAF7124155.1"/>
    <property type="molecule type" value="Genomic_DNA"/>
</dbReference>
<dbReference type="Pfam" id="PF03140">
    <property type="entry name" value="DUF247"/>
    <property type="match status" value="1"/>
</dbReference>
<feature type="transmembrane region" description="Helical" evidence="1">
    <location>
        <begin position="195"/>
        <end position="213"/>
    </location>
</feature>
<proteinExistence type="predicted"/>
<name>A0A834G749_RHOSS</name>
<comment type="caution">
    <text evidence="2">The sequence shown here is derived from an EMBL/GenBank/DDBJ whole genome shotgun (WGS) entry which is preliminary data.</text>
</comment>
<dbReference type="AlphaFoldDB" id="A0A834G749"/>
<organism evidence="2 3">
    <name type="scientific">Rhododendron simsii</name>
    <name type="common">Sims's rhododendron</name>
    <dbReference type="NCBI Taxonomy" id="118357"/>
    <lineage>
        <taxon>Eukaryota</taxon>
        <taxon>Viridiplantae</taxon>
        <taxon>Streptophyta</taxon>
        <taxon>Embryophyta</taxon>
        <taxon>Tracheophyta</taxon>
        <taxon>Spermatophyta</taxon>
        <taxon>Magnoliopsida</taxon>
        <taxon>eudicotyledons</taxon>
        <taxon>Gunneridae</taxon>
        <taxon>Pentapetalae</taxon>
        <taxon>asterids</taxon>
        <taxon>Ericales</taxon>
        <taxon>Ericaceae</taxon>
        <taxon>Ericoideae</taxon>
        <taxon>Rhodoreae</taxon>
        <taxon>Rhododendron</taxon>
    </lineage>
</organism>
<gene>
    <name evidence="2" type="ORF">RHSIM_Rhsim12G0027000</name>
</gene>
<keyword evidence="1" id="KW-0812">Transmembrane</keyword>
<keyword evidence="3" id="KW-1185">Reference proteome</keyword>
<dbReference type="Proteomes" id="UP000626092">
    <property type="component" value="Unassembled WGS sequence"/>
</dbReference>
<evidence type="ECO:0000256" key="1">
    <source>
        <dbReference type="SAM" id="Phobius"/>
    </source>
</evidence>
<evidence type="ECO:0000313" key="2">
    <source>
        <dbReference type="EMBL" id="KAF7124155.1"/>
    </source>
</evidence>
<keyword evidence="1" id="KW-1133">Transmembrane helix</keyword>
<sequence length="495" mass="57190">MGEKLNDWAIQIEDELKLMLTNETAEMQQWDKQSIYKVPECFTDLNKKAYKPQFVSFGPYHHEEPHLKPMEKHKHRALLHFLKRSQKPLVSYVAPLAKVAQRLKGSYESLDHIWEADTDRFLMLMILDGCFMLEIMRTSTLQVHYYSEYDPIFSEHGKLHVVPYIRRDMMMLENQLPMLLLTTLVAVEKEEETEVIMIISYVYLFPFIFCFLLRVQQDDGEFHEIVKKLICNFCFPNPWFPYDSSIGKCLHLLDVYRSSLLRLLMKEEARKSTMRSAPTHKAAGRGSSEVIWSSTGGNEVIRSSTEGNKVIRCAMELGDARIRFKKSGSASLDDISFTGGVLSLPPIVVDDTTESTFLNLTAFERFHHVFLGCEVTSYIFFMSKIIESAEDVNLLRTGGIIKNALGSDDDVVKLFNSLSKDLTPDPLTILYGLHGKVNRYWKERRVRVYIMKNYFRNPWAMLSLIAAVFLFFFTLAQTAYTILSYHDPAKNLNSP</sequence>
<feature type="transmembrane region" description="Helical" evidence="1">
    <location>
        <begin position="459"/>
        <end position="483"/>
    </location>
</feature>
<reference evidence="2" key="1">
    <citation type="submission" date="2019-11" db="EMBL/GenBank/DDBJ databases">
        <authorList>
            <person name="Liu Y."/>
            <person name="Hou J."/>
            <person name="Li T.-Q."/>
            <person name="Guan C.-H."/>
            <person name="Wu X."/>
            <person name="Wu H.-Z."/>
            <person name="Ling F."/>
            <person name="Zhang R."/>
            <person name="Shi X.-G."/>
            <person name="Ren J.-P."/>
            <person name="Chen E.-F."/>
            <person name="Sun J.-M."/>
        </authorList>
    </citation>
    <scope>NUCLEOTIDE SEQUENCE</scope>
    <source>
        <strain evidence="2">Adult_tree_wgs_1</strain>
        <tissue evidence="2">Leaves</tissue>
    </source>
</reference>
<dbReference type="PANTHER" id="PTHR31170:SF18">
    <property type="entry name" value="(WILD MALAYSIAN BANANA) HYPOTHETICAL PROTEIN"/>
    <property type="match status" value="1"/>
</dbReference>
<accession>A0A834G749</accession>
<evidence type="ECO:0000313" key="3">
    <source>
        <dbReference type="Proteomes" id="UP000626092"/>
    </source>
</evidence>
<protein>
    <submittedName>
        <fullName evidence="2">Uncharacterized protein</fullName>
    </submittedName>
</protein>
<dbReference type="PANTHER" id="PTHR31170">
    <property type="entry name" value="BNAC04G53230D PROTEIN"/>
    <property type="match status" value="1"/>
</dbReference>
<keyword evidence="1" id="KW-0472">Membrane</keyword>
<dbReference type="OrthoDB" id="1630083at2759"/>